<evidence type="ECO:0000313" key="3">
    <source>
        <dbReference type="EMBL" id="ANZ75835.1"/>
    </source>
</evidence>
<keyword evidence="4" id="KW-1185">Reference proteome</keyword>
<dbReference type="InterPro" id="IPR050523">
    <property type="entry name" value="AKR_Detox_Biosynth"/>
</dbReference>
<name>A0A1B2JDC9_PICPA</name>
<dbReference type="SUPFAM" id="SSF51430">
    <property type="entry name" value="NAD(P)-linked oxidoreductase"/>
    <property type="match status" value="1"/>
</dbReference>
<gene>
    <name evidence="3" type="primary">YPL088W</name>
    <name evidence="3" type="ORF">ATY40_BA7502538</name>
</gene>
<accession>A0A1B2JDC9</accession>
<dbReference type="PANTHER" id="PTHR43364:SF15">
    <property type="entry name" value="ARYL-ALCOHOL DEHYDROGENASE AAD16-RELATED"/>
    <property type="match status" value="1"/>
</dbReference>
<reference evidence="3 4" key="1">
    <citation type="submission" date="2016-02" db="EMBL/GenBank/DDBJ databases">
        <title>Comparative genomic and transcriptomic foundation for Pichia pastoris.</title>
        <authorList>
            <person name="Love K.R."/>
            <person name="Shah K.A."/>
            <person name="Whittaker C.A."/>
            <person name="Wu J."/>
            <person name="Bartlett M.C."/>
            <person name="Ma D."/>
            <person name="Leeson R.L."/>
            <person name="Priest M."/>
            <person name="Young S.K."/>
            <person name="Love J.C."/>
        </authorList>
    </citation>
    <scope>NUCLEOTIDE SEQUENCE [LARGE SCALE GENOMIC DNA]</scope>
    <source>
        <strain evidence="3 4">ATCC 28485</strain>
    </source>
</reference>
<organism evidence="3 4">
    <name type="scientific">Komagataella pastoris</name>
    <name type="common">Yeast</name>
    <name type="synonym">Pichia pastoris</name>
    <dbReference type="NCBI Taxonomy" id="4922"/>
    <lineage>
        <taxon>Eukaryota</taxon>
        <taxon>Fungi</taxon>
        <taxon>Dikarya</taxon>
        <taxon>Ascomycota</taxon>
        <taxon>Saccharomycotina</taxon>
        <taxon>Pichiomycetes</taxon>
        <taxon>Pichiales</taxon>
        <taxon>Pichiaceae</taxon>
        <taxon>Komagataella</taxon>
    </lineage>
</organism>
<dbReference type="OrthoDB" id="48988at2759"/>
<dbReference type="Pfam" id="PF00248">
    <property type="entry name" value="Aldo_ket_red"/>
    <property type="match status" value="1"/>
</dbReference>
<dbReference type="GO" id="GO:0016491">
    <property type="term" value="F:oxidoreductase activity"/>
    <property type="evidence" value="ECO:0007669"/>
    <property type="project" value="UniProtKB-KW"/>
</dbReference>
<dbReference type="FunFam" id="3.20.20.100:FF:000004">
    <property type="entry name" value="Oxidoreductase, aldo/keto reductase"/>
    <property type="match status" value="1"/>
</dbReference>
<sequence>MSHYTYLGDSGLQISRVIVGCMSFGSKKWSEWVIEDEAKVFEILKHCYDKGIRTFDTADVYSNGESERLLGKFLKVYNIPRESVVIFSKVFFPVGDNEKGFNFATRAQFPQHDLINREGLSRKHIIDGVQSSVERLGTYIDLLQIHRLDPNVPPKEIMRALNNLVESNQVRYLGASTMKTWQFINLQNIAEQNGWHKFISMQNYYNLLYREEEREMNDYCKHNGVGLIPWSPNARGILTRPLKTQTARGTTDMAFKLIGLDALSPESEEIINRVEKLASKKQVSMAVISTAWVLHKGCNPIVGFSSPSRVDEALQALDLELLPEDIQYLEEPYRANSELFG</sequence>
<dbReference type="CDD" id="cd19079">
    <property type="entry name" value="AKR_EcYajO-like"/>
    <property type="match status" value="1"/>
</dbReference>
<protein>
    <submittedName>
        <fullName evidence="3">BA75_02538T0</fullName>
    </submittedName>
</protein>
<dbReference type="PANTHER" id="PTHR43364">
    <property type="entry name" value="NADH-SPECIFIC METHYLGLYOXAL REDUCTASE-RELATED"/>
    <property type="match status" value="1"/>
</dbReference>
<keyword evidence="1" id="KW-0560">Oxidoreductase</keyword>
<feature type="domain" description="NADP-dependent oxidoreductase" evidence="2">
    <location>
        <begin position="17"/>
        <end position="331"/>
    </location>
</feature>
<dbReference type="Proteomes" id="UP000094565">
    <property type="component" value="Chromosome 2"/>
</dbReference>
<dbReference type="Gene3D" id="3.20.20.100">
    <property type="entry name" value="NADP-dependent oxidoreductase domain"/>
    <property type="match status" value="1"/>
</dbReference>
<dbReference type="InterPro" id="IPR036812">
    <property type="entry name" value="NAD(P)_OxRdtase_dom_sf"/>
</dbReference>
<dbReference type="EMBL" id="CP014585">
    <property type="protein sequence ID" value="ANZ75835.1"/>
    <property type="molecule type" value="Genomic_DNA"/>
</dbReference>
<evidence type="ECO:0000313" key="4">
    <source>
        <dbReference type="Proteomes" id="UP000094565"/>
    </source>
</evidence>
<dbReference type="GO" id="GO:0005829">
    <property type="term" value="C:cytosol"/>
    <property type="evidence" value="ECO:0007669"/>
    <property type="project" value="UniProtKB-ARBA"/>
</dbReference>
<evidence type="ECO:0000259" key="2">
    <source>
        <dbReference type="Pfam" id="PF00248"/>
    </source>
</evidence>
<dbReference type="AlphaFoldDB" id="A0A1B2JDC9"/>
<evidence type="ECO:0000256" key="1">
    <source>
        <dbReference type="ARBA" id="ARBA00023002"/>
    </source>
</evidence>
<proteinExistence type="predicted"/>
<dbReference type="InterPro" id="IPR023210">
    <property type="entry name" value="NADP_OxRdtase_dom"/>
</dbReference>